<feature type="coiled-coil region" evidence="1">
    <location>
        <begin position="43"/>
        <end position="113"/>
    </location>
</feature>
<accession>A0A4U5N9Q5</accession>
<gene>
    <name evidence="2" type="ORF">D5086_0000281060</name>
</gene>
<sequence length="178" mass="20681">MVLDTLLDVGVNKQELGDQSSTILVYAAYATVSAFAYRHPAELKSKETELRLIEDSIIELSAKLQQKEEKLDSARQHVKHYRSEELKGKERQLKSVQLSIGEWEKELKAMKEQKYPIQKSVVECSEELQSKEKNLILARESLRECCDNLQSKKVQLDSIQRTGYDYRYAYRHIICLQV</sequence>
<dbReference type="EMBL" id="RCHU01001107">
    <property type="protein sequence ID" value="TKR78541.1"/>
    <property type="molecule type" value="Genomic_DNA"/>
</dbReference>
<dbReference type="AlphaFoldDB" id="A0A4U5N9Q5"/>
<keyword evidence="1" id="KW-0175">Coiled coil</keyword>
<dbReference type="SUPFAM" id="SSF57997">
    <property type="entry name" value="Tropomyosin"/>
    <property type="match status" value="1"/>
</dbReference>
<organism evidence="2">
    <name type="scientific">Populus alba</name>
    <name type="common">White poplar</name>
    <dbReference type="NCBI Taxonomy" id="43335"/>
    <lineage>
        <taxon>Eukaryota</taxon>
        <taxon>Viridiplantae</taxon>
        <taxon>Streptophyta</taxon>
        <taxon>Embryophyta</taxon>
        <taxon>Tracheophyta</taxon>
        <taxon>Spermatophyta</taxon>
        <taxon>Magnoliopsida</taxon>
        <taxon>eudicotyledons</taxon>
        <taxon>Gunneridae</taxon>
        <taxon>Pentapetalae</taxon>
        <taxon>rosids</taxon>
        <taxon>fabids</taxon>
        <taxon>Malpighiales</taxon>
        <taxon>Salicaceae</taxon>
        <taxon>Saliceae</taxon>
        <taxon>Populus</taxon>
    </lineage>
</organism>
<evidence type="ECO:0000313" key="2">
    <source>
        <dbReference type="EMBL" id="TKR78541.1"/>
    </source>
</evidence>
<evidence type="ECO:0000256" key="1">
    <source>
        <dbReference type="SAM" id="Coils"/>
    </source>
</evidence>
<comment type="caution">
    <text evidence="2">The sequence shown here is derived from an EMBL/GenBank/DDBJ whole genome shotgun (WGS) entry which is preliminary data.</text>
</comment>
<protein>
    <submittedName>
        <fullName evidence="2">Uncharacterized protein</fullName>
    </submittedName>
</protein>
<reference evidence="2" key="1">
    <citation type="submission" date="2018-10" db="EMBL/GenBank/DDBJ databases">
        <title>Population genomic analysis revealed the cold adaptation of white poplar.</title>
        <authorList>
            <person name="Liu Y.-J."/>
        </authorList>
    </citation>
    <scope>NUCLEOTIDE SEQUENCE [LARGE SCALE GENOMIC DNA]</scope>
    <source>
        <strain evidence="2">PAL-ZL1</strain>
    </source>
</reference>
<proteinExistence type="predicted"/>
<name>A0A4U5N9Q5_POPAL</name>